<proteinExistence type="predicted"/>
<gene>
    <name evidence="1" type="ORF">BRARA_A01761</name>
</gene>
<dbReference type="EMBL" id="CM010628">
    <property type="protein sequence ID" value="RID78985.1"/>
    <property type="molecule type" value="Genomic_DNA"/>
</dbReference>
<sequence length="78" mass="9547">MTYGHLIKQRPRRSFRRGRLASQALIFHLWKQRNNLVHNNISQLYSVVFRALDRKMKNIISSRRSNKHFRSLMVLWIR</sequence>
<evidence type="ECO:0000313" key="1">
    <source>
        <dbReference type="EMBL" id="RID78985.1"/>
    </source>
</evidence>
<accession>A0A398AMS1</accession>
<dbReference type="AlphaFoldDB" id="A0A398AMS1"/>
<evidence type="ECO:0000313" key="2">
    <source>
        <dbReference type="Proteomes" id="UP000264353"/>
    </source>
</evidence>
<dbReference type="Proteomes" id="UP000264353">
    <property type="component" value="Chromosome A1"/>
</dbReference>
<name>A0A398AMS1_BRACM</name>
<organism evidence="1 2">
    <name type="scientific">Brassica campestris</name>
    <name type="common">Field mustard</name>
    <dbReference type="NCBI Taxonomy" id="3711"/>
    <lineage>
        <taxon>Eukaryota</taxon>
        <taxon>Viridiplantae</taxon>
        <taxon>Streptophyta</taxon>
        <taxon>Embryophyta</taxon>
        <taxon>Tracheophyta</taxon>
        <taxon>Spermatophyta</taxon>
        <taxon>Magnoliopsida</taxon>
        <taxon>eudicotyledons</taxon>
        <taxon>Gunneridae</taxon>
        <taxon>Pentapetalae</taxon>
        <taxon>rosids</taxon>
        <taxon>malvids</taxon>
        <taxon>Brassicales</taxon>
        <taxon>Brassicaceae</taxon>
        <taxon>Brassiceae</taxon>
        <taxon>Brassica</taxon>
    </lineage>
</organism>
<reference evidence="1 2" key="1">
    <citation type="submission" date="2018-06" db="EMBL/GenBank/DDBJ databases">
        <title>WGS assembly of Brassica rapa FPsc.</title>
        <authorList>
            <person name="Bowman J."/>
            <person name="Kohchi T."/>
            <person name="Yamato K."/>
            <person name="Jenkins J."/>
            <person name="Shu S."/>
            <person name="Ishizaki K."/>
            <person name="Yamaoka S."/>
            <person name="Nishihama R."/>
            <person name="Nakamura Y."/>
            <person name="Berger F."/>
            <person name="Adam C."/>
            <person name="Aki S."/>
            <person name="Althoff F."/>
            <person name="Araki T."/>
            <person name="Arteaga-Vazquez M."/>
            <person name="Balasubrmanian S."/>
            <person name="Bauer D."/>
            <person name="Boehm C."/>
            <person name="Briginshaw L."/>
            <person name="Caballero-Perez J."/>
            <person name="Catarino B."/>
            <person name="Chen F."/>
            <person name="Chiyoda S."/>
            <person name="Chovatia M."/>
            <person name="Davies K."/>
            <person name="Delmans M."/>
            <person name="Demura T."/>
            <person name="Dierschke T."/>
            <person name="Dolan L."/>
            <person name="Dorantes-Acosta A."/>
            <person name="Eklund D."/>
            <person name="Florent S."/>
            <person name="Flores-Sandoval E."/>
            <person name="Fujiyama A."/>
            <person name="Fukuzawa H."/>
            <person name="Galik B."/>
            <person name="Grimanelli D."/>
            <person name="Grimwood J."/>
            <person name="Grossniklaus U."/>
            <person name="Hamada T."/>
            <person name="Haseloff J."/>
            <person name="Hetherington A."/>
            <person name="Higo A."/>
            <person name="Hirakawa Y."/>
            <person name="Hundley H."/>
            <person name="Ikeda Y."/>
            <person name="Inoue K."/>
            <person name="Inoue S."/>
            <person name="Ishida S."/>
            <person name="Jia Q."/>
            <person name="Kakita M."/>
            <person name="Kanazawa T."/>
            <person name="Kawai Y."/>
            <person name="Kawashima T."/>
            <person name="Kennedy M."/>
            <person name="Kinose K."/>
            <person name="Kinoshita T."/>
            <person name="Kohara Y."/>
            <person name="Koide E."/>
            <person name="Komatsu K."/>
            <person name="Kopischke S."/>
            <person name="Kubo M."/>
            <person name="Kyozuka J."/>
            <person name="Lagercrantz U."/>
            <person name="Lin S."/>
            <person name="Lindquist E."/>
            <person name="Lipzen A."/>
            <person name="Lu C."/>
            <person name="Luna E."/>
            <person name="Martienssen R."/>
            <person name="Minamino N."/>
            <person name="Mizutani M."/>
            <person name="Mizutani M."/>
            <person name="Mochizuki N."/>
            <person name="Monte I."/>
            <person name="Mosher R."/>
            <person name="Nagasaki H."/>
            <person name="Nakagami H."/>
            <person name="Naramoto S."/>
            <person name="Nishitani K."/>
            <person name="Ohtani M."/>
            <person name="Okamoto T."/>
            <person name="Okumura M."/>
            <person name="Phillips J."/>
            <person name="Pollak B."/>
            <person name="Reinders A."/>
            <person name="Roevekamp M."/>
            <person name="Sano R."/>
            <person name="Sawa S."/>
            <person name="Schmid M."/>
            <person name="Shirakawa M."/>
            <person name="Solano R."/>
            <person name="Spunde A."/>
            <person name="Suetsugu N."/>
            <person name="Sugano S."/>
            <person name="Sugiyama A."/>
            <person name="Sun R."/>
            <person name="Suzuki Y."/>
            <person name="Takenaka M."/>
            <person name="Takezawa D."/>
            <person name="Tomogane H."/>
            <person name="Tsuzuki M."/>
            <person name="Ueda T."/>
            <person name="Umeda M."/>
            <person name="Ward J."/>
            <person name="Watanabe Y."/>
            <person name="Yazaki K."/>
            <person name="Yokoyama R."/>
            <person name="Yoshitake Y."/>
            <person name="Yotsui I."/>
            <person name="Zachgo S."/>
            <person name="Schmutz J."/>
        </authorList>
    </citation>
    <scope>NUCLEOTIDE SEQUENCE [LARGE SCALE GENOMIC DNA]</scope>
    <source>
        <strain evidence="2">cv. B-3</strain>
    </source>
</reference>
<protein>
    <submittedName>
        <fullName evidence="1">Uncharacterized protein</fullName>
    </submittedName>
</protein>